<protein>
    <submittedName>
        <fullName evidence="1">4775_t:CDS:1</fullName>
    </submittedName>
</protein>
<gene>
    <name evidence="1" type="ORF">ACOLOM_LOCUS11950</name>
</gene>
<dbReference type="Proteomes" id="UP000789525">
    <property type="component" value="Unassembled WGS sequence"/>
</dbReference>
<comment type="caution">
    <text evidence="1">The sequence shown here is derived from an EMBL/GenBank/DDBJ whole genome shotgun (WGS) entry which is preliminary data.</text>
</comment>
<feature type="non-terminal residue" evidence="1">
    <location>
        <position position="1"/>
    </location>
</feature>
<organism evidence="1 2">
    <name type="scientific">Acaulospora colombiana</name>
    <dbReference type="NCBI Taxonomy" id="27376"/>
    <lineage>
        <taxon>Eukaryota</taxon>
        <taxon>Fungi</taxon>
        <taxon>Fungi incertae sedis</taxon>
        <taxon>Mucoromycota</taxon>
        <taxon>Glomeromycotina</taxon>
        <taxon>Glomeromycetes</taxon>
        <taxon>Diversisporales</taxon>
        <taxon>Acaulosporaceae</taxon>
        <taxon>Acaulospora</taxon>
    </lineage>
</organism>
<proteinExistence type="predicted"/>
<reference evidence="1" key="1">
    <citation type="submission" date="2021-06" db="EMBL/GenBank/DDBJ databases">
        <authorList>
            <person name="Kallberg Y."/>
            <person name="Tangrot J."/>
            <person name="Rosling A."/>
        </authorList>
    </citation>
    <scope>NUCLEOTIDE SEQUENCE</scope>
    <source>
        <strain evidence="1">CL356</strain>
    </source>
</reference>
<evidence type="ECO:0000313" key="1">
    <source>
        <dbReference type="EMBL" id="CAG8736876.1"/>
    </source>
</evidence>
<sequence length="40" mass="4564">TPMDAVWSSVEMNELSINRLVPFEESEGHSTPDTLYIPDR</sequence>
<evidence type="ECO:0000313" key="2">
    <source>
        <dbReference type="Proteomes" id="UP000789525"/>
    </source>
</evidence>
<accession>A0ACA9QB47</accession>
<dbReference type="EMBL" id="CAJVPT010045794">
    <property type="protein sequence ID" value="CAG8736876.1"/>
    <property type="molecule type" value="Genomic_DNA"/>
</dbReference>
<keyword evidence="2" id="KW-1185">Reference proteome</keyword>
<name>A0ACA9QB47_9GLOM</name>